<dbReference type="EMBL" id="BAAFJT010000001">
    <property type="protein sequence ID" value="GAB0180739.1"/>
    <property type="molecule type" value="Genomic_DNA"/>
</dbReference>
<gene>
    <name evidence="2" type="ORF">GRJ2_000539200</name>
</gene>
<proteinExistence type="predicted"/>
<organism evidence="2 3">
    <name type="scientific">Grus japonensis</name>
    <name type="common">Japanese crane</name>
    <name type="synonym">Red-crowned crane</name>
    <dbReference type="NCBI Taxonomy" id="30415"/>
    <lineage>
        <taxon>Eukaryota</taxon>
        <taxon>Metazoa</taxon>
        <taxon>Chordata</taxon>
        <taxon>Craniata</taxon>
        <taxon>Vertebrata</taxon>
        <taxon>Euteleostomi</taxon>
        <taxon>Archelosauria</taxon>
        <taxon>Archosauria</taxon>
        <taxon>Dinosauria</taxon>
        <taxon>Saurischia</taxon>
        <taxon>Theropoda</taxon>
        <taxon>Coelurosauria</taxon>
        <taxon>Aves</taxon>
        <taxon>Neognathae</taxon>
        <taxon>Neoaves</taxon>
        <taxon>Gruiformes</taxon>
        <taxon>Gruidae</taxon>
        <taxon>Grus</taxon>
    </lineage>
</organism>
<accession>A0ABC9W575</accession>
<evidence type="ECO:0000313" key="3">
    <source>
        <dbReference type="Proteomes" id="UP001623348"/>
    </source>
</evidence>
<keyword evidence="3" id="KW-1185">Reference proteome</keyword>
<evidence type="ECO:0000256" key="1">
    <source>
        <dbReference type="SAM" id="MobiDB-lite"/>
    </source>
</evidence>
<sequence length="125" mass="14106">MVWPHLWPELCPVLGSSVQERHGHTEESPVKGHEDDDGLGASLLRGKAERAGTVQPREEKAQGDLINVYKYLKRGCKEDGARVFSVVPSARTRGNGHNLKHWRFPLNISKYFAPVRVTEHLDRLS</sequence>
<evidence type="ECO:0000313" key="2">
    <source>
        <dbReference type="EMBL" id="GAB0180739.1"/>
    </source>
</evidence>
<name>A0ABC9W575_GRUJA</name>
<reference evidence="2 3" key="1">
    <citation type="submission" date="2024-06" db="EMBL/GenBank/DDBJ databases">
        <title>The draft genome of Grus japonensis, version 3.</title>
        <authorList>
            <person name="Nabeshima K."/>
            <person name="Suzuki S."/>
            <person name="Onuma M."/>
        </authorList>
    </citation>
    <scope>NUCLEOTIDE SEQUENCE [LARGE SCALE GENOMIC DNA]</scope>
    <source>
        <strain evidence="2 3">451A</strain>
    </source>
</reference>
<comment type="caution">
    <text evidence="2">The sequence shown here is derived from an EMBL/GenBank/DDBJ whole genome shotgun (WGS) entry which is preliminary data.</text>
</comment>
<dbReference type="AlphaFoldDB" id="A0ABC9W575"/>
<feature type="compositionally biased region" description="Basic and acidic residues" evidence="1">
    <location>
        <begin position="19"/>
        <end position="34"/>
    </location>
</feature>
<feature type="region of interest" description="Disordered" evidence="1">
    <location>
        <begin position="18"/>
        <end position="41"/>
    </location>
</feature>
<dbReference type="Proteomes" id="UP001623348">
    <property type="component" value="Unassembled WGS sequence"/>
</dbReference>
<protein>
    <submittedName>
        <fullName evidence="2">Uncharacterized protein</fullName>
    </submittedName>
</protein>